<feature type="region of interest" description="Disordered" evidence="7">
    <location>
        <begin position="1"/>
        <end position="23"/>
    </location>
</feature>
<dbReference type="InterPro" id="IPR025574">
    <property type="entry name" value="Nucleoporin_FG_rpt"/>
</dbReference>
<gene>
    <name evidence="9" type="ORF">C6P46_005862</name>
</gene>
<feature type="coiled-coil region" evidence="6">
    <location>
        <begin position="300"/>
        <end position="327"/>
    </location>
</feature>
<accession>A0A9P7B3Y8</accession>
<dbReference type="EMBL" id="PUHQ01000068">
    <property type="protein sequence ID" value="KAG0658311.1"/>
    <property type="molecule type" value="Genomic_DNA"/>
</dbReference>
<feature type="domain" description="ACB" evidence="8">
    <location>
        <begin position="449"/>
        <end position="538"/>
    </location>
</feature>
<protein>
    <recommendedName>
        <fullName evidence="8">ACB domain-containing protein</fullName>
    </recommendedName>
</protein>
<dbReference type="InterPro" id="IPR000582">
    <property type="entry name" value="Acyl-CoA-binding_protein"/>
</dbReference>
<keyword evidence="6" id="KW-0175">Coiled coil</keyword>
<dbReference type="GO" id="GO:0006999">
    <property type="term" value="P:nuclear pore organization"/>
    <property type="evidence" value="ECO:0007669"/>
    <property type="project" value="TreeGrafter"/>
</dbReference>
<dbReference type="SUPFAM" id="SSF47027">
    <property type="entry name" value="Acyl-CoA binding protein"/>
    <property type="match status" value="1"/>
</dbReference>
<feature type="region of interest" description="Disordered" evidence="7">
    <location>
        <begin position="88"/>
        <end position="154"/>
    </location>
</feature>
<dbReference type="Proteomes" id="UP000777482">
    <property type="component" value="Unassembled WGS sequence"/>
</dbReference>
<dbReference type="InterPro" id="IPR022408">
    <property type="entry name" value="Acyl-CoA-binding_prot_CS"/>
</dbReference>
<name>A0A9P7B3Y8_RHOMI</name>
<keyword evidence="2" id="KW-0813">Transport</keyword>
<dbReference type="GO" id="GO:0017056">
    <property type="term" value="F:structural constituent of nuclear pore"/>
    <property type="evidence" value="ECO:0007669"/>
    <property type="project" value="TreeGrafter"/>
</dbReference>
<dbReference type="GO" id="GO:0000062">
    <property type="term" value="F:fatty-acyl-CoA binding"/>
    <property type="evidence" value="ECO:0007669"/>
    <property type="project" value="InterPro"/>
</dbReference>
<organism evidence="9 10">
    <name type="scientific">Rhodotorula mucilaginosa</name>
    <name type="common">Yeast</name>
    <name type="synonym">Rhodotorula rubra</name>
    <dbReference type="NCBI Taxonomy" id="5537"/>
    <lineage>
        <taxon>Eukaryota</taxon>
        <taxon>Fungi</taxon>
        <taxon>Dikarya</taxon>
        <taxon>Basidiomycota</taxon>
        <taxon>Pucciniomycotina</taxon>
        <taxon>Microbotryomycetes</taxon>
        <taxon>Sporidiobolales</taxon>
        <taxon>Sporidiobolaceae</taxon>
        <taxon>Rhodotorula</taxon>
    </lineage>
</organism>
<feature type="compositionally biased region" description="Pro residues" evidence="7">
    <location>
        <begin position="135"/>
        <end position="151"/>
    </location>
</feature>
<feature type="region of interest" description="Disordered" evidence="7">
    <location>
        <begin position="558"/>
        <end position="697"/>
    </location>
</feature>
<dbReference type="PRINTS" id="PR00689">
    <property type="entry name" value="ACOABINDINGP"/>
</dbReference>
<dbReference type="GO" id="GO:0036228">
    <property type="term" value="P:protein localization to nuclear inner membrane"/>
    <property type="evidence" value="ECO:0007669"/>
    <property type="project" value="TreeGrafter"/>
</dbReference>
<evidence type="ECO:0000259" key="8">
    <source>
        <dbReference type="PROSITE" id="PS51228"/>
    </source>
</evidence>
<dbReference type="InterPro" id="IPR035984">
    <property type="entry name" value="Acyl-CoA-binding_sf"/>
</dbReference>
<dbReference type="GO" id="GO:0044613">
    <property type="term" value="C:nuclear pore central transport channel"/>
    <property type="evidence" value="ECO:0007669"/>
    <property type="project" value="TreeGrafter"/>
</dbReference>
<keyword evidence="5" id="KW-0539">Nucleus</keyword>
<dbReference type="Gene3D" id="1.20.80.10">
    <property type="match status" value="1"/>
</dbReference>
<evidence type="ECO:0000256" key="7">
    <source>
        <dbReference type="SAM" id="MobiDB-lite"/>
    </source>
</evidence>
<keyword evidence="4" id="KW-0509">mRNA transport</keyword>
<feature type="compositionally biased region" description="Low complexity" evidence="7">
    <location>
        <begin position="9"/>
        <end position="20"/>
    </location>
</feature>
<evidence type="ECO:0000256" key="6">
    <source>
        <dbReference type="SAM" id="Coils"/>
    </source>
</evidence>
<feature type="compositionally biased region" description="Polar residues" evidence="7">
    <location>
        <begin position="105"/>
        <end position="134"/>
    </location>
</feature>
<dbReference type="GO" id="GO:0006607">
    <property type="term" value="P:NLS-bearing protein import into nucleus"/>
    <property type="evidence" value="ECO:0007669"/>
    <property type="project" value="TreeGrafter"/>
</dbReference>
<dbReference type="Pfam" id="PF00887">
    <property type="entry name" value="ACBP"/>
    <property type="match status" value="1"/>
</dbReference>
<dbReference type="InterPro" id="IPR024864">
    <property type="entry name" value="Nup54/Nup57/Nup44"/>
</dbReference>
<comment type="subcellular location">
    <subcellularLocation>
        <location evidence="1">Nucleus</location>
        <location evidence="1">Nuclear pore complex</location>
    </subcellularLocation>
</comment>
<dbReference type="PROSITE" id="PS00880">
    <property type="entry name" value="ACB_1"/>
    <property type="match status" value="1"/>
</dbReference>
<dbReference type="Pfam" id="PF13634">
    <property type="entry name" value="Nucleoporin_FG"/>
    <property type="match status" value="1"/>
</dbReference>
<dbReference type="AlphaFoldDB" id="A0A9P7B3Y8"/>
<feature type="compositionally biased region" description="Low complexity" evidence="7">
    <location>
        <begin position="598"/>
        <end position="610"/>
    </location>
</feature>
<evidence type="ECO:0000313" key="10">
    <source>
        <dbReference type="Proteomes" id="UP000777482"/>
    </source>
</evidence>
<comment type="caution">
    <text evidence="9">The sequence shown here is derived from an EMBL/GenBank/DDBJ whole genome shotgun (WGS) entry which is preliminary data.</text>
</comment>
<feature type="compositionally biased region" description="Low complexity" evidence="7">
    <location>
        <begin position="558"/>
        <end position="580"/>
    </location>
</feature>
<reference evidence="9 10" key="1">
    <citation type="submission" date="2020-11" db="EMBL/GenBank/DDBJ databases">
        <title>Kefir isolates.</title>
        <authorList>
            <person name="Marcisauskas S."/>
            <person name="Kim Y."/>
            <person name="Blasche S."/>
        </authorList>
    </citation>
    <scope>NUCLEOTIDE SEQUENCE [LARGE SCALE GENOMIC DNA]</scope>
    <source>
        <strain evidence="9 10">KR</strain>
    </source>
</reference>
<keyword evidence="10" id="KW-1185">Reference proteome</keyword>
<proteinExistence type="predicted"/>
<sequence>MATFSFGTPAAAPAAAPKPATFSFGGGGATPSLFGASTAPAASAAPATTTSLFGAAPATAPSTGLFGASTAPSSGGLFGSTATAQPSGLFGAGVGQQQQQQQQQTAPQLFGQSQSAATASLFGNSFAPSSAPQPTNAPPIPKLGDPLPPSANEPSIESRLVAIKEAWDPASQTKCRFQTYFYNELPAGQSAAMYSRPVEGARRDEWDRATRENPDPERLIPALALGFPAVQHRLELQQRLNLQHQTLLDQIHAHLDSLSSTHSLTTSLRTLRARQNAVALQARVTRLVAKAGAGLGPMKNASVRRDEDELRVRLEGMKAEVEALKARTGELWAGVGAVKAKRAHGSGEDSDVAAAASWAVADEDGLRQILEILSSQQSGLDHLTRTLQSMAKDVDVVNEAFGLPVGRIVGGSKGTGMTSISSYSTHSRFAGSAAGSRAHAAPPHPLASSPERFERAVDMIQSLPKSGPIQTTYDQKLQLYSVYKQATEGDIKGSRPGMLDILGRAKWDAWNKCKGLSQLEAERLYVDALIRVLRGYKDRTQAVELLRELELFEIEPAPAQVATAQQPDSGSDSDESSTASYDDRPVSQPPPRHPAKFPTQRTTTPSTPKTGRGRHAAATPLSPDEVAPPLPGYGPPRTRADPVRYPSSSSSGSTSDSEGPSTRRRRHRRQPREYHPAPASLPAPSHAGRSPAPSLAAVPRPLTASNLRAVSRPASLAPPASVVAPAPPPPGLDAALDRIQTSLTALHERLTLLEGQGSTTAPPRSRWIDLVTRRGPVSGMQAVQTLSGQTRPRPFVVRLLIAILASFRRLAGDLAVVLAIAVLVGRLRGVDVLRLVARRLVLAGRRPGAFLILGF</sequence>
<evidence type="ECO:0000256" key="3">
    <source>
        <dbReference type="ARBA" id="ARBA00023121"/>
    </source>
</evidence>
<evidence type="ECO:0000256" key="2">
    <source>
        <dbReference type="ARBA" id="ARBA00022448"/>
    </source>
</evidence>
<evidence type="ECO:0000313" key="9">
    <source>
        <dbReference type="EMBL" id="KAG0658311.1"/>
    </source>
</evidence>
<dbReference type="FunFam" id="1.20.80.10:FF:000010">
    <property type="entry name" value="Acyl-CoA-binding domain-containing protein 5"/>
    <property type="match status" value="1"/>
</dbReference>
<feature type="compositionally biased region" description="Low complexity" evidence="7">
    <location>
        <begin position="676"/>
        <end position="687"/>
    </location>
</feature>
<feature type="compositionally biased region" description="Low complexity" evidence="7">
    <location>
        <begin position="646"/>
        <end position="660"/>
    </location>
</feature>
<dbReference type="OrthoDB" id="6162375at2759"/>
<dbReference type="InterPro" id="IPR014352">
    <property type="entry name" value="FERM/acyl-CoA-bd_prot_sf"/>
</dbReference>
<dbReference type="Pfam" id="PF13874">
    <property type="entry name" value="Nup54"/>
    <property type="match status" value="1"/>
</dbReference>
<keyword evidence="4" id="KW-0811">Translocation</keyword>
<keyword evidence="3" id="KW-0446">Lipid-binding</keyword>
<keyword evidence="4" id="KW-0906">Nuclear pore complex</keyword>
<dbReference type="PANTHER" id="PTHR13000">
    <property type="entry name" value="NUCLEOPORIN P54"/>
    <property type="match status" value="1"/>
</dbReference>
<keyword evidence="4" id="KW-0653">Protein transport</keyword>
<evidence type="ECO:0000256" key="1">
    <source>
        <dbReference type="ARBA" id="ARBA00004567"/>
    </source>
</evidence>
<dbReference type="PANTHER" id="PTHR13000:SF0">
    <property type="entry name" value="NUCLEOPORIN P54"/>
    <property type="match status" value="1"/>
</dbReference>
<dbReference type="InterPro" id="IPR025712">
    <property type="entry name" value="Nup54_alpha-helical_dom"/>
</dbReference>
<evidence type="ECO:0000256" key="5">
    <source>
        <dbReference type="ARBA" id="ARBA00023242"/>
    </source>
</evidence>
<evidence type="ECO:0000256" key="4">
    <source>
        <dbReference type="ARBA" id="ARBA00023132"/>
    </source>
</evidence>
<dbReference type="PROSITE" id="PS51228">
    <property type="entry name" value="ACB_2"/>
    <property type="match status" value="1"/>
</dbReference>